<dbReference type="InterPro" id="IPR036322">
    <property type="entry name" value="WD40_repeat_dom_sf"/>
</dbReference>
<dbReference type="InterPro" id="IPR001680">
    <property type="entry name" value="WD40_rpt"/>
</dbReference>
<evidence type="ECO:0000256" key="4">
    <source>
        <dbReference type="ARBA" id="ARBA00022737"/>
    </source>
</evidence>
<comment type="similarity">
    <text evidence="6">Belongs to the WD repeat STRAP family.</text>
</comment>
<name>A0A5B8MY19_9CHLO</name>
<dbReference type="PANTHER" id="PTHR19877">
    <property type="entry name" value="EUKARYOTIC TRANSLATION INITIATION FACTOR 3 SUBUNIT I"/>
    <property type="match status" value="1"/>
</dbReference>
<keyword evidence="2 7" id="KW-0396">Initiation factor</keyword>
<dbReference type="PANTHER" id="PTHR19877:SF1">
    <property type="entry name" value="EUKARYOTIC TRANSLATION INITIATION FACTOR 3 SUBUNIT I"/>
    <property type="match status" value="1"/>
</dbReference>
<dbReference type="PROSITE" id="PS50082">
    <property type="entry name" value="WD_REPEATS_2"/>
    <property type="match status" value="3"/>
</dbReference>
<dbReference type="OrthoDB" id="24966at2759"/>
<evidence type="ECO:0000256" key="6">
    <source>
        <dbReference type="ARBA" id="ARBA00038394"/>
    </source>
</evidence>
<proteinExistence type="inferred from homology"/>
<keyword evidence="10" id="KW-1185">Reference proteome</keyword>
<accession>A0A5B8MY19</accession>
<gene>
    <name evidence="9" type="ORF">A3770_13p70630</name>
</gene>
<keyword evidence="1 7" id="KW-0963">Cytoplasm</keyword>
<protein>
    <recommendedName>
        <fullName evidence="7">Eukaryotic translation initiation factor 3 subunit I</fullName>
        <shortName evidence="7">eIF3i</shortName>
    </recommendedName>
</protein>
<evidence type="ECO:0000313" key="10">
    <source>
        <dbReference type="Proteomes" id="UP000316726"/>
    </source>
</evidence>
<dbReference type="EMBL" id="CP031046">
    <property type="protein sequence ID" value="QDZ24545.1"/>
    <property type="molecule type" value="Genomic_DNA"/>
</dbReference>
<feature type="repeat" description="WD" evidence="8">
    <location>
        <begin position="6"/>
        <end position="47"/>
    </location>
</feature>
<dbReference type="Pfam" id="PF24805">
    <property type="entry name" value="EIF3I"/>
    <property type="match status" value="1"/>
</dbReference>
<dbReference type="GO" id="GO:0001732">
    <property type="term" value="P:formation of cytoplasmic translation initiation complex"/>
    <property type="evidence" value="ECO:0007669"/>
    <property type="project" value="UniProtKB-UniRule"/>
</dbReference>
<evidence type="ECO:0000256" key="3">
    <source>
        <dbReference type="ARBA" id="ARBA00022574"/>
    </source>
</evidence>
<dbReference type="GO" id="GO:0071541">
    <property type="term" value="C:eukaryotic translation initiation factor 3 complex, eIF3m"/>
    <property type="evidence" value="ECO:0007669"/>
    <property type="project" value="TreeGrafter"/>
</dbReference>
<comment type="subcellular location">
    <subcellularLocation>
        <location evidence="7">Cytoplasm</location>
    </subcellularLocation>
</comment>
<dbReference type="InterPro" id="IPR019775">
    <property type="entry name" value="WD40_repeat_CS"/>
</dbReference>
<dbReference type="GO" id="GO:0016282">
    <property type="term" value="C:eukaryotic 43S preinitiation complex"/>
    <property type="evidence" value="ECO:0007669"/>
    <property type="project" value="UniProtKB-UniRule"/>
</dbReference>
<dbReference type="InterPro" id="IPR027525">
    <property type="entry name" value="eIF3i"/>
</dbReference>
<comment type="similarity">
    <text evidence="7">Belongs to the eIF-3 subunit I family.</text>
</comment>
<dbReference type="SUPFAM" id="SSF50978">
    <property type="entry name" value="WD40 repeat-like"/>
    <property type="match status" value="1"/>
</dbReference>
<dbReference type="InterPro" id="IPR015943">
    <property type="entry name" value="WD40/YVTN_repeat-like_dom_sf"/>
</dbReference>
<dbReference type="SMART" id="SM00320">
    <property type="entry name" value="WD40"/>
    <property type="match status" value="5"/>
</dbReference>
<dbReference type="GO" id="GO:0033290">
    <property type="term" value="C:eukaryotic 48S preinitiation complex"/>
    <property type="evidence" value="ECO:0007669"/>
    <property type="project" value="UniProtKB-UniRule"/>
</dbReference>
<sequence length="324" mass="36112">MRPLLLKGHTRPLTFIKYNVDGDILISCAKDHRPTLWYADTGERIGTYKGHNGATWSCDITRDSKRLVTASADSTVKLWNLTTGECIFTFKFDIPCRSVSFSLGEEYLLLTTDAFMGTPPAVRILKHSRDIEEQQHEEVLCISDAHPGRITRAMWGPLNKTFVTSCEDGMVRKFDAASGKLLNEVKVHEKSIQMMDLDSEGNTIITASLDKKSVLLDFETFDILKTYQTDRPLNTAAISPLKDHIALGGGQDAASVTTTAGQAGKFEVVFYHKIFQEMFGTVRGHFGPLNFVAFSPNGKSFTTGGEDGYVRIHHLDSEYFDLDL</sequence>
<keyword evidence="5 7" id="KW-0648">Protein biosynthesis</keyword>
<comment type="function">
    <text evidence="7">Component of the eukaryotic translation initiation factor 3 (eIF-3) complex, which is involved in protein synthesis of a specialized repertoire of mRNAs and, together with other initiation factors, stimulates binding of mRNA and methionyl-tRNAi to the 40S ribosome. The eIF-3 complex specifically targets and initiates translation of a subset of mRNAs involved in cell proliferation.</text>
</comment>
<evidence type="ECO:0000256" key="7">
    <source>
        <dbReference type="HAMAP-Rule" id="MF_03008"/>
    </source>
</evidence>
<dbReference type="STRING" id="1764295.A0A5B8MY19"/>
<evidence type="ECO:0000256" key="1">
    <source>
        <dbReference type="ARBA" id="ARBA00022490"/>
    </source>
</evidence>
<feature type="repeat" description="WD" evidence="8">
    <location>
        <begin position="48"/>
        <end position="89"/>
    </location>
</feature>
<feature type="repeat" description="WD" evidence="8">
    <location>
        <begin position="282"/>
        <end position="312"/>
    </location>
</feature>
<evidence type="ECO:0000313" key="9">
    <source>
        <dbReference type="EMBL" id="QDZ24545.1"/>
    </source>
</evidence>
<dbReference type="HAMAP" id="MF_03008">
    <property type="entry name" value="eIF3i"/>
    <property type="match status" value="1"/>
</dbReference>
<keyword evidence="3 8" id="KW-0853">WD repeat</keyword>
<dbReference type="Gene3D" id="2.130.10.10">
    <property type="entry name" value="YVTN repeat-like/Quinoprotein amine dehydrogenase"/>
    <property type="match status" value="1"/>
</dbReference>
<organism evidence="9 10">
    <name type="scientific">Chloropicon primus</name>
    <dbReference type="NCBI Taxonomy" id="1764295"/>
    <lineage>
        <taxon>Eukaryota</taxon>
        <taxon>Viridiplantae</taxon>
        <taxon>Chlorophyta</taxon>
        <taxon>Chloropicophyceae</taxon>
        <taxon>Chloropicales</taxon>
        <taxon>Chloropicaceae</taxon>
        <taxon>Chloropicon</taxon>
    </lineage>
</organism>
<dbReference type="Proteomes" id="UP000316726">
    <property type="component" value="Chromosome 13"/>
</dbReference>
<dbReference type="GO" id="GO:0003743">
    <property type="term" value="F:translation initiation factor activity"/>
    <property type="evidence" value="ECO:0007669"/>
    <property type="project" value="UniProtKB-UniRule"/>
</dbReference>
<dbReference type="GO" id="GO:0003723">
    <property type="term" value="F:RNA binding"/>
    <property type="evidence" value="ECO:0007669"/>
    <property type="project" value="TreeGrafter"/>
</dbReference>
<reference evidence="9 10" key="1">
    <citation type="submission" date="2018-07" db="EMBL/GenBank/DDBJ databases">
        <title>The complete nuclear genome of the prasinophyte Chloropicon primus (CCMP1205).</title>
        <authorList>
            <person name="Pombert J.-F."/>
            <person name="Otis C."/>
            <person name="Turmel M."/>
            <person name="Lemieux C."/>
        </authorList>
    </citation>
    <scope>NUCLEOTIDE SEQUENCE [LARGE SCALE GENOMIC DNA]</scope>
    <source>
        <strain evidence="9 10">CCMP1205</strain>
    </source>
</reference>
<dbReference type="PROSITE" id="PS50294">
    <property type="entry name" value="WD_REPEATS_REGION"/>
    <property type="match status" value="1"/>
</dbReference>
<dbReference type="AlphaFoldDB" id="A0A5B8MY19"/>
<evidence type="ECO:0000256" key="5">
    <source>
        <dbReference type="ARBA" id="ARBA00022917"/>
    </source>
</evidence>
<evidence type="ECO:0000256" key="2">
    <source>
        <dbReference type="ARBA" id="ARBA00022540"/>
    </source>
</evidence>
<keyword evidence="4" id="KW-0677">Repeat</keyword>
<evidence type="ECO:0000256" key="8">
    <source>
        <dbReference type="PROSITE-ProRule" id="PRU00221"/>
    </source>
</evidence>
<dbReference type="PROSITE" id="PS00678">
    <property type="entry name" value="WD_REPEATS_1"/>
    <property type="match status" value="1"/>
</dbReference>
<comment type="subunit">
    <text evidence="7">Component of the eukaryotic translation initiation factor 3 (eIF-3) complex.</text>
</comment>